<name>A0A9N8WLP8_9GLOM</name>
<accession>A0A9N8WLP8</accession>
<keyword evidence="1" id="KW-0472">Membrane</keyword>
<keyword evidence="1" id="KW-0812">Transmembrane</keyword>
<dbReference type="EMBL" id="CAJVPQ010000498">
    <property type="protein sequence ID" value="CAG8486812.1"/>
    <property type="molecule type" value="Genomic_DNA"/>
</dbReference>
<feature type="transmembrane region" description="Helical" evidence="1">
    <location>
        <begin position="6"/>
        <end position="26"/>
    </location>
</feature>
<reference evidence="2" key="1">
    <citation type="submission" date="2021-06" db="EMBL/GenBank/DDBJ databases">
        <authorList>
            <person name="Kallberg Y."/>
            <person name="Tangrot J."/>
            <person name="Rosling A."/>
        </authorList>
    </citation>
    <scope>NUCLEOTIDE SEQUENCE</scope>
    <source>
        <strain evidence="2">UK204</strain>
    </source>
</reference>
<dbReference type="Proteomes" id="UP000789570">
    <property type="component" value="Unassembled WGS sequence"/>
</dbReference>
<evidence type="ECO:0000313" key="2">
    <source>
        <dbReference type="EMBL" id="CAG8486812.1"/>
    </source>
</evidence>
<dbReference type="AlphaFoldDB" id="A0A9N8WLP8"/>
<keyword evidence="1" id="KW-1133">Transmembrane helix</keyword>
<organism evidence="2 3">
    <name type="scientific">Funneliformis caledonium</name>
    <dbReference type="NCBI Taxonomy" id="1117310"/>
    <lineage>
        <taxon>Eukaryota</taxon>
        <taxon>Fungi</taxon>
        <taxon>Fungi incertae sedis</taxon>
        <taxon>Mucoromycota</taxon>
        <taxon>Glomeromycotina</taxon>
        <taxon>Glomeromycetes</taxon>
        <taxon>Glomerales</taxon>
        <taxon>Glomeraceae</taxon>
        <taxon>Funneliformis</taxon>
    </lineage>
</organism>
<evidence type="ECO:0000313" key="3">
    <source>
        <dbReference type="Proteomes" id="UP000789570"/>
    </source>
</evidence>
<evidence type="ECO:0000256" key="1">
    <source>
        <dbReference type="SAM" id="Phobius"/>
    </source>
</evidence>
<gene>
    <name evidence="2" type="ORF">FCALED_LOCUS2999</name>
</gene>
<proteinExistence type="predicted"/>
<sequence length="149" mass="17322">MTYKSFPNFLEIVAICIFGIILYSVLCEKLFSTLDWFINSYHTNLSISQVKAMSNKNMSIEEMINLLTDLINNKLDKEEDEENVDINLRKDLELVINIELNIITTLNLNTIIVNDNINLNEDNNQEVNLENEEDFDLKNLVDKGLKDFE</sequence>
<keyword evidence="3" id="KW-1185">Reference proteome</keyword>
<protein>
    <submittedName>
        <fullName evidence="2">10776_t:CDS:1</fullName>
    </submittedName>
</protein>
<comment type="caution">
    <text evidence="2">The sequence shown here is derived from an EMBL/GenBank/DDBJ whole genome shotgun (WGS) entry which is preliminary data.</text>
</comment>